<organism evidence="2 3">
    <name type="scientific">Orenia metallireducens</name>
    <dbReference type="NCBI Taxonomy" id="1413210"/>
    <lineage>
        <taxon>Bacteria</taxon>
        <taxon>Bacillati</taxon>
        <taxon>Bacillota</taxon>
        <taxon>Clostridia</taxon>
        <taxon>Halanaerobiales</taxon>
        <taxon>Halobacteroidaceae</taxon>
        <taxon>Orenia</taxon>
    </lineage>
</organism>
<evidence type="ECO:0000313" key="3">
    <source>
        <dbReference type="Proteomes" id="UP000093514"/>
    </source>
</evidence>
<dbReference type="Proteomes" id="UP000093514">
    <property type="component" value="Unassembled WGS sequence"/>
</dbReference>
<protein>
    <submittedName>
        <fullName evidence="2">Uncharacterized protein</fullName>
    </submittedName>
</protein>
<sequence>MKLVINNHKILDFLENRLLILWLVFLLFLSSSGMLVYKIVSFSKNNQQFVQFSNNLDNIIQTSKKVVENREIISEEGSETEVSKETSTIKEYSTKDPFQTLLKKVEKVNLNKLVKSQIAKQPKNNNTSNNPKVKENKVNPLAREIELLGMLNSEISKVAIIKFGKKDSIIQIMKAGEEFAGLRIKEIKDDEVVMESKGGYYIYTLGGDDN</sequence>
<accession>A0A1C0ACM6</accession>
<evidence type="ECO:0000313" key="2">
    <source>
        <dbReference type="EMBL" id="OCL28132.1"/>
    </source>
</evidence>
<reference evidence="3" key="1">
    <citation type="submission" date="2016-07" db="EMBL/GenBank/DDBJ databases">
        <authorList>
            <person name="Florea S."/>
            <person name="Webb J.S."/>
            <person name="Jaromczyk J."/>
            <person name="Schardl C.L."/>
        </authorList>
    </citation>
    <scope>NUCLEOTIDE SEQUENCE [LARGE SCALE GENOMIC DNA]</scope>
    <source>
        <strain evidence="3">Z6</strain>
    </source>
</reference>
<dbReference type="EMBL" id="LWDV01000006">
    <property type="protein sequence ID" value="OCL28132.1"/>
    <property type="molecule type" value="Genomic_DNA"/>
</dbReference>
<feature type="transmembrane region" description="Helical" evidence="1">
    <location>
        <begin position="20"/>
        <end position="40"/>
    </location>
</feature>
<dbReference type="AlphaFoldDB" id="A0A1C0ACM6"/>
<evidence type="ECO:0000256" key="1">
    <source>
        <dbReference type="SAM" id="Phobius"/>
    </source>
</evidence>
<keyword evidence="1" id="KW-0472">Membrane</keyword>
<keyword evidence="1" id="KW-0812">Transmembrane</keyword>
<gene>
    <name evidence="2" type="ORF">U472_02785</name>
</gene>
<keyword evidence="3" id="KW-1185">Reference proteome</keyword>
<dbReference type="RefSeq" id="WP_068715271.1">
    <property type="nucleotide sequence ID" value="NZ_LWDV01000006.1"/>
</dbReference>
<dbReference type="OrthoDB" id="10002106at2"/>
<keyword evidence="1" id="KW-1133">Transmembrane helix</keyword>
<proteinExistence type="predicted"/>
<comment type="caution">
    <text evidence="2">The sequence shown here is derived from an EMBL/GenBank/DDBJ whole genome shotgun (WGS) entry which is preliminary data.</text>
</comment>
<reference evidence="2 3" key="2">
    <citation type="submission" date="2016-08" db="EMBL/GenBank/DDBJ databases">
        <title>Orenia metallireducens sp. nov. strain Z6, a Novel Metal-reducing Firmicute from the Deep Subsurface.</title>
        <authorList>
            <person name="Maxim B.I."/>
            <person name="Kenneth K."/>
            <person name="Flynn T.M."/>
            <person name="Oloughlin E.J."/>
            <person name="Locke R.A."/>
            <person name="Weber J.R."/>
            <person name="Egan S.M."/>
            <person name="Mackie R.I."/>
            <person name="Cann I.K."/>
        </authorList>
    </citation>
    <scope>NUCLEOTIDE SEQUENCE [LARGE SCALE GENOMIC DNA]</scope>
    <source>
        <strain evidence="2 3">Z6</strain>
    </source>
</reference>
<name>A0A1C0ACM6_9FIRM</name>